<proteinExistence type="predicted"/>
<dbReference type="EMBL" id="CP002353">
    <property type="protein sequence ID" value="ADV62587.1"/>
    <property type="molecule type" value="Genomic_DNA"/>
</dbReference>
<sequence>MNVMMLGLDGATWDLLDPLIDRGAMPNLAAMRRRGCAGTLRSVFPPLSPVAWTTIMTGKNPGRHGVFEFLEYAHNPLKGRVNTSQSIDSELVWETAARHGKRAVVGAVPMSWPPRPCDGLAFLGDFLAPARASDFSNDPALLADLQRYLGQPYRPWNTAVHDGGREAETIAELTVFLEHHLKTIEFLMNARPWNLFLYNLMAVDRFQHELWHVWDRTHHCARGREAELARLEPAFVDFWRRLDEGLGRILARKPNETMVLLVSDHGFGPIEWFVNFNVWLLDQGFIALRSDWYVRQKAWFYRRGVTPSWFYNLMVKAGTARQRVGRFQGKQRNWLDRLGESMFLSRHHLDWSRTKAYAQGNFGQIFLNLKGRQPQGRVDPAEAPELIAELKEKLAALRHPETCEPLVARVYERSELYHGPHEHLAPDLTVVPGDWRCRTIGLHDFVTRKVVAPSFGPTGDHRMEGILVAEGPGVCPGSRLDTQADLADLAPTMLALLGIPLPDDLDGKPLIELLEPTLAASIQHQTARKRDTNPFPPYPSDADAEDEAVVKQRLADLGYL</sequence>
<dbReference type="Proteomes" id="UP000008631">
    <property type="component" value="Chromosome"/>
</dbReference>
<evidence type="ECO:0000256" key="1">
    <source>
        <dbReference type="SAM" id="MobiDB-lite"/>
    </source>
</evidence>
<evidence type="ECO:0000313" key="3">
    <source>
        <dbReference type="Proteomes" id="UP000008631"/>
    </source>
</evidence>
<dbReference type="SUPFAM" id="SSF53649">
    <property type="entry name" value="Alkaline phosphatase-like"/>
    <property type="match status" value="3"/>
</dbReference>
<name>E8R368_ISOPI</name>
<dbReference type="PANTHER" id="PTHR10151:SF120">
    <property type="entry name" value="BIS(5'-ADENOSYL)-TRIPHOSPHATASE"/>
    <property type="match status" value="1"/>
</dbReference>
<dbReference type="KEGG" id="ipa:Isop_2007"/>
<feature type="region of interest" description="Disordered" evidence="1">
    <location>
        <begin position="524"/>
        <end position="546"/>
    </location>
</feature>
<dbReference type="InParanoid" id="E8R368"/>
<reference key="1">
    <citation type="submission" date="2010-11" db="EMBL/GenBank/DDBJ databases">
        <title>The complete sequence of chromosome of Isophaera pallida ATCC 43644.</title>
        <authorList>
            <consortium name="US DOE Joint Genome Institute (JGI-PGF)"/>
            <person name="Lucas S."/>
            <person name="Copeland A."/>
            <person name="Lapidus A."/>
            <person name="Bruce D."/>
            <person name="Goodwin L."/>
            <person name="Pitluck S."/>
            <person name="Kyrpides N."/>
            <person name="Mavromatis K."/>
            <person name="Pagani I."/>
            <person name="Ivanova N."/>
            <person name="Saunders E."/>
            <person name="Brettin T."/>
            <person name="Detter J.C."/>
            <person name="Han C."/>
            <person name="Tapia R."/>
            <person name="Land M."/>
            <person name="Hauser L."/>
            <person name="Markowitz V."/>
            <person name="Cheng J.-F."/>
            <person name="Hugenholtz P."/>
            <person name="Woyke T."/>
            <person name="Wu D."/>
            <person name="Eisen J.A."/>
        </authorList>
    </citation>
    <scope>NUCLEOTIDE SEQUENCE</scope>
    <source>
        <strain>ATCC 43644</strain>
    </source>
</reference>
<dbReference type="Gene3D" id="3.40.720.10">
    <property type="entry name" value="Alkaline Phosphatase, subunit A"/>
    <property type="match status" value="2"/>
</dbReference>
<dbReference type="AlphaFoldDB" id="E8R368"/>
<dbReference type="HOGENOM" id="CLU_024306_0_0_0"/>
<dbReference type="InterPro" id="IPR002591">
    <property type="entry name" value="Phosphodiest/P_Trfase"/>
</dbReference>
<keyword evidence="3" id="KW-1185">Reference proteome</keyword>
<dbReference type="InterPro" id="IPR017850">
    <property type="entry name" value="Alkaline_phosphatase_core_sf"/>
</dbReference>
<evidence type="ECO:0000313" key="2">
    <source>
        <dbReference type="EMBL" id="ADV62587.1"/>
    </source>
</evidence>
<protein>
    <submittedName>
        <fullName evidence="2">Type I phosphodiesterase/nucleotide pyrophosphatase</fullName>
    </submittedName>
</protein>
<dbReference type="OrthoDB" id="228738at2"/>
<accession>E8R368</accession>
<organism evidence="2 3">
    <name type="scientific">Isosphaera pallida (strain ATCC 43644 / DSM 9630 / IS1B)</name>
    <dbReference type="NCBI Taxonomy" id="575540"/>
    <lineage>
        <taxon>Bacteria</taxon>
        <taxon>Pseudomonadati</taxon>
        <taxon>Planctomycetota</taxon>
        <taxon>Planctomycetia</taxon>
        <taxon>Isosphaerales</taxon>
        <taxon>Isosphaeraceae</taxon>
        <taxon>Isosphaera</taxon>
    </lineage>
</organism>
<dbReference type="Pfam" id="PF01663">
    <property type="entry name" value="Phosphodiest"/>
    <property type="match status" value="1"/>
</dbReference>
<dbReference type="eggNOG" id="COG3119">
    <property type="taxonomic scope" value="Bacteria"/>
</dbReference>
<dbReference type="GO" id="GO:0016787">
    <property type="term" value="F:hydrolase activity"/>
    <property type="evidence" value="ECO:0007669"/>
    <property type="project" value="UniProtKB-ARBA"/>
</dbReference>
<reference evidence="2 3" key="2">
    <citation type="journal article" date="2011" name="Stand. Genomic Sci.">
        <title>Complete genome sequence of Isosphaera pallida type strain (IS1B).</title>
        <authorList>
            <consortium name="US DOE Joint Genome Institute (JGI-PGF)"/>
            <person name="Goker M."/>
            <person name="Cleland D."/>
            <person name="Saunders E."/>
            <person name="Lapidus A."/>
            <person name="Nolan M."/>
            <person name="Lucas S."/>
            <person name="Hammon N."/>
            <person name="Deshpande S."/>
            <person name="Cheng J.F."/>
            <person name="Tapia R."/>
            <person name="Han C."/>
            <person name="Goodwin L."/>
            <person name="Pitluck S."/>
            <person name="Liolios K."/>
            <person name="Pagani I."/>
            <person name="Ivanova N."/>
            <person name="Mavromatis K."/>
            <person name="Pati A."/>
            <person name="Chen A."/>
            <person name="Palaniappan K."/>
            <person name="Land M."/>
            <person name="Hauser L."/>
            <person name="Chang Y.J."/>
            <person name="Jeffries C.D."/>
            <person name="Detter J.C."/>
            <person name="Beck B."/>
            <person name="Woyke T."/>
            <person name="Bristow J."/>
            <person name="Eisen J.A."/>
            <person name="Markowitz V."/>
            <person name="Hugenholtz P."/>
            <person name="Kyrpides N.C."/>
            <person name="Klenk H.P."/>
        </authorList>
    </citation>
    <scope>NUCLEOTIDE SEQUENCE [LARGE SCALE GENOMIC DNA]</scope>
    <source>
        <strain evidence="3">ATCC 43644 / DSM 9630 / IS1B</strain>
    </source>
</reference>
<dbReference type="eggNOG" id="COG3379">
    <property type="taxonomic scope" value="Bacteria"/>
</dbReference>
<dbReference type="STRING" id="575540.Isop_2007"/>
<dbReference type="RefSeq" id="WP_013564875.1">
    <property type="nucleotide sequence ID" value="NC_014962.1"/>
</dbReference>
<gene>
    <name evidence="2" type="ordered locus">Isop_2007</name>
</gene>
<dbReference type="PANTHER" id="PTHR10151">
    <property type="entry name" value="ECTONUCLEOTIDE PYROPHOSPHATASE/PHOSPHODIESTERASE"/>
    <property type="match status" value="1"/>
</dbReference>